<evidence type="ECO:0000313" key="1">
    <source>
        <dbReference type="EMBL" id="MDI1485231.1"/>
    </source>
</evidence>
<name>A0AA43QI09_9LECA</name>
<comment type="caution">
    <text evidence="1">The sequence shown here is derived from an EMBL/GenBank/DDBJ whole genome shotgun (WGS) entry which is preliminary data.</text>
</comment>
<dbReference type="Proteomes" id="UP001161017">
    <property type="component" value="Unassembled WGS sequence"/>
</dbReference>
<dbReference type="EMBL" id="JAPUFD010000001">
    <property type="protein sequence ID" value="MDI1485231.1"/>
    <property type="molecule type" value="Genomic_DNA"/>
</dbReference>
<evidence type="ECO:0000313" key="2">
    <source>
        <dbReference type="Proteomes" id="UP001161017"/>
    </source>
</evidence>
<protein>
    <submittedName>
        <fullName evidence="1">Uncharacterized protein</fullName>
    </submittedName>
</protein>
<organism evidence="1 2">
    <name type="scientific">Ramalina farinacea</name>
    <dbReference type="NCBI Taxonomy" id="258253"/>
    <lineage>
        <taxon>Eukaryota</taxon>
        <taxon>Fungi</taxon>
        <taxon>Dikarya</taxon>
        <taxon>Ascomycota</taxon>
        <taxon>Pezizomycotina</taxon>
        <taxon>Lecanoromycetes</taxon>
        <taxon>OSLEUM clade</taxon>
        <taxon>Lecanoromycetidae</taxon>
        <taxon>Lecanorales</taxon>
        <taxon>Lecanorineae</taxon>
        <taxon>Ramalinaceae</taxon>
        <taxon>Ramalina</taxon>
    </lineage>
</organism>
<accession>A0AA43QI09</accession>
<dbReference type="Pfam" id="PF07103">
    <property type="entry name" value="DUF1365"/>
    <property type="match status" value="1"/>
</dbReference>
<dbReference type="InterPro" id="IPR010775">
    <property type="entry name" value="DUF1365"/>
</dbReference>
<keyword evidence="2" id="KW-1185">Reference proteome</keyword>
<dbReference type="AlphaFoldDB" id="A0AA43QI09"/>
<reference evidence="1" key="1">
    <citation type="journal article" date="2023" name="Genome Biol. Evol.">
        <title>First Whole Genome Sequence and Flow Cytometry Genome Size Data for the Lichen-Forming Fungus Ramalina farinacea (Ascomycota).</title>
        <authorList>
            <person name="Llewellyn T."/>
            <person name="Mian S."/>
            <person name="Hill R."/>
            <person name="Leitch I.J."/>
            <person name="Gaya E."/>
        </authorList>
    </citation>
    <scope>NUCLEOTIDE SEQUENCE</scope>
    <source>
        <strain evidence="1">LIQ254RAFAR</strain>
    </source>
</reference>
<dbReference type="PANTHER" id="PTHR33973">
    <property type="entry name" value="OS07G0153300 PROTEIN"/>
    <property type="match status" value="1"/>
</dbReference>
<proteinExistence type="predicted"/>
<sequence>MEKRIRSTFPYLLYHVDSSDYLARGESRSGLRGKLDGYLQSQDEDPTHYPFAYLVTAPRFLGYSFNPVSFWYLYGEEMNLKAMILEVNNTFDERRNYFLDQGSTATDKLMADDGGTPSSTFSNTWTKDFHVSPFNSRKGSYSLNASNPFVSTPTAAPLINNIITLSSSKGHPKLVASIKSTTSSIDPSSSGFADIIRFIASWWWVGLVTFPRIVKEAAKLFFKRKLHVWYRPEVLQSSIGRKATNYESSIAEIFQEYLRSLVETSSALARLEYVPATVQDPDPKTFVPNIKSSDPLRDKVKFKPTTPVFYSYLALSLDNAEFICHELDEPDPLKSILYTTDTHLIRSLFSASPERQQRPDSTSLILEKFSLVLLQWLPIFLFRGCGMSSLDKFAMQYPDTAKRKRYREATVKLLVSKYLCFGIPEVLDMVLFLIKTWLLWMCARTLIDWLSTEPSQWASKGARLVVRLTIAHVFWLTGQVL</sequence>
<gene>
    <name evidence="1" type="ORF">OHK93_000368</name>
</gene>
<dbReference type="PANTHER" id="PTHR33973:SF4">
    <property type="entry name" value="OS07G0153300 PROTEIN"/>
    <property type="match status" value="1"/>
</dbReference>